<evidence type="ECO:0000313" key="1">
    <source>
        <dbReference type="EMBL" id="UTW02949.1"/>
    </source>
</evidence>
<sequence>MLRVIIATFITLALTGCMDSITKLPEPTDTSYYTIDLKDYSYCQGSSSTCHSLSTISTGTQFAGPVEDVYGTKISGPNYRGSLLRMILEPQGAPYTADKISENGRYYRVPANEHTDTVWKVLGDINDSLYNNRIISD</sequence>
<dbReference type="EMBL" id="CP073344">
    <property type="protein sequence ID" value="UTW02949.1"/>
    <property type="molecule type" value="Genomic_DNA"/>
</dbReference>
<reference evidence="1" key="1">
    <citation type="submission" date="2021-04" db="EMBL/GenBank/DDBJ databases">
        <title>Oceanospirillales bacteria with DddD are important DMSP degraders in coastal seawater.</title>
        <authorList>
            <person name="Liu J."/>
        </authorList>
    </citation>
    <scope>NUCLEOTIDE SEQUENCE</scope>
    <source>
        <strain evidence="1">GY6</strain>
    </source>
</reference>
<accession>A0ABY5GT61</accession>
<proteinExistence type="predicted"/>
<gene>
    <name evidence="1" type="ORF">KDX31_16705</name>
</gene>
<evidence type="ECO:0008006" key="3">
    <source>
        <dbReference type="Google" id="ProtNLM"/>
    </source>
</evidence>
<dbReference type="Proteomes" id="UP001059950">
    <property type="component" value="Chromosome"/>
</dbReference>
<evidence type="ECO:0000313" key="2">
    <source>
        <dbReference type="Proteomes" id="UP001059950"/>
    </source>
</evidence>
<keyword evidence="2" id="KW-1185">Reference proteome</keyword>
<protein>
    <recommendedName>
        <fullName evidence="3">Cytochrome c domain-containing protein</fullName>
    </recommendedName>
</protein>
<organism evidence="1 2">
    <name type="scientific">Amphritea atlantica</name>
    <dbReference type="NCBI Taxonomy" id="355243"/>
    <lineage>
        <taxon>Bacteria</taxon>
        <taxon>Pseudomonadati</taxon>
        <taxon>Pseudomonadota</taxon>
        <taxon>Gammaproteobacteria</taxon>
        <taxon>Oceanospirillales</taxon>
        <taxon>Oceanospirillaceae</taxon>
        <taxon>Amphritea</taxon>
    </lineage>
</organism>
<dbReference type="PROSITE" id="PS51257">
    <property type="entry name" value="PROKAR_LIPOPROTEIN"/>
    <property type="match status" value="1"/>
</dbReference>
<name>A0ABY5GT61_9GAMM</name>